<organism evidence="3 4">
    <name type="scientific">Streptomyces alboflavus</name>
    <dbReference type="NCBI Taxonomy" id="67267"/>
    <lineage>
        <taxon>Bacteria</taxon>
        <taxon>Bacillati</taxon>
        <taxon>Actinomycetota</taxon>
        <taxon>Actinomycetes</taxon>
        <taxon>Kitasatosporales</taxon>
        <taxon>Streptomycetaceae</taxon>
        <taxon>Streptomyces</taxon>
    </lineage>
</organism>
<dbReference type="Gene3D" id="3.30.450.180">
    <property type="match status" value="1"/>
</dbReference>
<evidence type="ECO:0000313" key="3">
    <source>
        <dbReference type="EMBL" id="ARX82379.1"/>
    </source>
</evidence>
<dbReference type="Pfam" id="PF13560">
    <property type="entry name" value="HTH_31"/>
    <property type="match status" value="1"/>
</dbReference>
<dbReference type="GO" id="GO:0003677">
    <property type="term" value="F:DNA binding"/>
    <property type="evidence" value="ECO:0007669"/>
    <property type="project" value="InterPro"/>
</dbReference>
<dbReference type="eggNOG" id="COG1396">
    <property type="taxonomic scope" value="Bacteria"/>
</dbReference>
<dbReference type="PANTHER" id="PTHR35010:SF2">
    <property type="entry name" value="BLL4672 PROTEIN"/>
    <property type="match status" value="1"/>
</dbReference>
<gene>
    <name evidence="3" type="ORF">SMD44_01789</name>
</gene>
<accession>A0A1Z1W7L3</accession>
<dbReference type="InterPro" id="IPR041413">
    <property type="entry name" value="MLTR_LBD"/>
</dbReference>
<dbReference type="SMART" id="SM00530">
    <property type="entry name" value="HTH_XRE"/>
    <property type="match status" value="1"/>
</dbReference>
<dbReference type="Pfam" id="PF17765">
    <property type="entry name" value="MLTR_LBD"/>
    <property type="match status" value="1"/>
</dbReference>
<dbReference type="Proteomes" id="UP000195880">
    <property type="component" value="Chromosome"/>
</dbReference>
<evidence type="ECO:0000259" key="2">
    <source>
        <dbReference type="PROSITE" id="PS50943"/>
    </source>
</evidence>
<keyword evidence="4" id="KW-1185">Reference proteome</keyword>
<dbReference type="Gene3D" id="1.10.260.40">
    <property type="entry name" value="lambda repressor-like DNA-binding domains"/>
    <property type="match status" value="1"/>
</dbReference>
<sequence>MDSDNLLGQFLRARRARVGPADVGMPGGLRRRVPGLRREEVAMLAGLSTDYYVRLEQGRERNPSAQVLEALAGALLLEGDAVVHLHRLAGTGAGGRRAGRGRKVGAGLARMLDSWAGTPAVVLDHCLRVLAHNPLGGALFAGHTYSGDLVRFVFLDPGAPDFYPDWDRVAVNTVAALREGAGADLNDPELTALVGELSLKSAAFRELWARHDIRRKTRDTKRFHHPVVGDLTLTYESFTVNSEPGRQLVVYQAEPGSPSAHALALLGSLTVPEPAERSGGGAAGDLPRRGLAAEN</sequence>
<feature type="domain" description="HTH cro/C1-type" evidence="2">
    <location>
        <begin position="35"/>
        <end position="82"/>
    </location>
</feature>
<evidence type="ECO:0000313" key="4">
    <source>
        <dbReference type="Proteomes" id="UP000195880"/>
    </source>
</evidence>
<dbReference type="OrthoDB" id="3542608at2"/>
<dbReference type="PANTHER" id="PTHR35010">
    <property type="entry name" value="BLL4672 PROTEIN-RELATED"/>
    <property type="match status" value="1"/>
</dbReference>
<reference evidence="3 4" key="1">
    <citation type="submission" date="2017-05" db="EMBL/GenBank/DDBJ databases">
        <title>Streptomyces alboflavus Genome sequencing and assembly.</title>
        <authorList>
            <person name="Wang Y."/>
            <person name="Du B."/>
            <person name="Ding Y."/>
            <person name="Liu H."/>
            <person name="Hou Q."/>
            <person name="Liu K."/>
            <person name="Wang C."/>
            <person name="Yao L."/>
        </authorList>
    </citation>
    <scope>NUCLEOTIDE SEQUENCE [LARGE SCALE GENOMIC DNA]</scope>
    <source>
        <strain evidence="3 4">MDJK44</strain>
    </source>
</reference>
<proteinExistence type="predicted"/>
<dbReference type="AlphaFoldDB" id="A0A1Z1W7L3"/>
<dbReference type="KEGG" id="salf:SMD44_01789"/>
<dbReference type="PROSITE" id="PS50943">
    <property type="entry name" value="HTH_CROC1"/>
    <property type="match status" value="1"/>
</dbReference>
<dbReference type="CDD" id="cd00093">
    <property type="entry name" value="HTH_XRE"/>
    <property type="match status" value="1"/>
</dbReference>
<dbReference type="EMBL" id="CP021748">
    <property type="protein sequence ID" value="ARX82379.1"/>
    <property type="molecule type" value="Genomic_DNA"/>
</dbReference>
<dbReference type="RefSeq" id="WP_087883437.1">
    <property type="nucleotide sequence ID" value="NZ_CP021748.1"/>
</dbReference>
<dbReference type="InterPro" id="IPR001387">
    <property type="entry name" value="Cro/C1-type_HTH"/>
</dbReference>
<name>A0A1Z1W7L3_9ACTN</name>
<protein>
    <submittedName>
        <fullName evidence="3">XRE family transcriptional regulator</fullName>
    </submittedName>
</protein>
<dbReference type="STRING" id="67267.GCA_000716675_00132"/>
<evidence type="ECO:0000256" key="1">
    <source>
        <dbReference type="SAM" id="MobiDB-lite"/>
    </source>
</evidence>
<feature type="region of interest" description="Disordered" evidence="1">
    <location>
        <begin position="273"/>
        <end position="295"/>
    </location>
</feature>
<dbReference type="SUPFAM" id="SSF47413">
    <property type="entry name" value="lambda repressor-like DNA-binding domains"/>
    <property type="match status" value="1"/>
</dbReference>
<dbReference type="InterPro" id="IPR010982">
    <property type="entry name" value="Lambda_DNA-bd_dom_sf"/>
</dbReference>